<dbReference type="AlphaFoldDB" id="A0AAV4XRF6"/>
<organism evidence="1 2">
    <name type="scientific">Caerostris extrusa</name>
    <name type="common">Bark spider</name>
    <name type="synonym">Caerostris bankana</name>
    <dbReference type="NCBI Taxonomy" id="172846"/>
    <lineage>
        <taxon>Eukaryota</taxon>
        <taxon>Metazoa</taxon>
        <taxon>Ecdysozoa</taxon>
        <taxon>Arthropoda</taxon>
        <taxon>Chelicerata</taxon>
        <taxon>Arachnida</taxon>
        <taxon>Araneae</taxon>
        <taxon>Araneomorphae</taxon>
        <taxon>Entelegynae</taxon>
        <taxon>Araneoidea</taxon>
        <taxon>Araneidae</taxon>
        <taxon>Caerostris</taxon>
    </lineage>
</organism>
<gene>
    <name evidence="1" type="ORF">CEXT_556871</name>
</gene>
<name>A0AAV4XRF6_CAEEX</name>
<accession>A0AAV4XRF6</accession>
<evidence type="ECO:0000313" key="2">
    <source>
        <dbReference type="Proteomes" id="UP001054945"/>
    </source>
</evidence>
<reference evidence="1 2" key="1">
    <citation type="submission" date="2021-06" db="EMBL/GenBank/DDBJ databases">
        <title>Caerostris extrusa draft genome.</title>
        <authorList>
            <person name="Kono N."/>
            <person name="Arakawa K."/>
        </authorList>
    </citation>
    <scope>NUCLEOTIDE SEQUENCE [LARGE SCALE GENOMIC DNA]</scope>
</reference>
<dbReference type="EMBL" id="BPLR01018060">
    <property type="protein sequence ID" value="GIY96541.1"/>
    <property type="molecule type" value="Genomic_DNA"/>
</dbReference>
<dbReference type="Proteomes" id="UP001054945">
    <property type="component" value="Unassembled WGS sequence"/>
</dbReference>
<evidence type="ECO:0000313" key="1">
    <source>
        <dbReference type="EMBL" id="GIY96541.1"/>
    </source>
</evidence>
<keyword evidence="2" id="KW-1185">Reference proteome</keyword>
<comment type="caution">
    <text evidence="1">The sequence shown here is derived from an EMBL/GenBank/DDBJ whole genome shotgun (WGS) entry which is preliminary data.</text>
</comment>
<sequence>MLGVYEIHLSSYPQIQTNWKSDFIAHLSGSYIVICRFTGQTSFLQYCCGYEHLSNRISSQFVQKWCIILPCVYLTTSFSTVPVKSHLRSSNSFKTMTTLKPIPSSAYS</sequence>
<protein>
    <submittedName>
        <fullName evidence="1">Uncharacterized protein</fullName>
    </submittedName>
</protein>
<proteinExistence type="predicted"/>